<dbReference type="SUPFAM" id="SSF102114">
    <property type="entry name" value="Radical SAM enzymes"/>
    <property type="match status" value="1"/>
</dbReference>
<dbReference type="PANTHER" id="PTHR42731">
    <property type="entry name" value="SLL1084 PROTEIN"/>
    <property type="match status" value="1"/>
</dbReference>
<comment type="caution">
    <text evidence="1">The sequence shown here is derived from an EMBL/GenBank/DDBJ whole genome shotgun (WGS) entry which is preliminary data.</text>
</comment>
<name>A0A645JLE4_9ZZZZ</name>
<reference evidence="1" key="1">
    <citation type="submission" date="2019-08" db="EMBL/GenBank/DDBJ databases">
        <authorList>
            <person name="Kucharzyk K."/>
            <person name="Murdoch R.W."/>
            <person name="Higgins S."/>
            <person name="Loffler F."/>
        </authorList>
    </citation>
    <scope>NUCLEOTIDE SEQUENCE</scope>
</reference>
<dbReference type="EMBL" id="VSSQ01144783">
    <property type="protein sequence ID" value="MPN64226.1"/>
    <property type="molecule type" value="Genomic_DNA"/>
</dbReference>
<evidence type="ECO:0000313" key="1">
    <source>
        <dbReference type="EMBL" id="MPN64226.1"/>
    </source>
</evidence>
<gene>
    <name evidence="1" type="ORF">SDC9_211997</name>
</gene>
<proteinExistence type="predicted"/>
<sequence>MDGWTELFNLEAWNQAIDQTGLDVDFYAFRERSYDEVLPWDFVDIGVKKEYLIAENEKAKAAITTRDCRDGCTLCGINETYGRGICFNGSLLHSAHQS</sequence>
<protein>
    <submittedName>
        <fullName evidence="1">Uncharacterized protein</fullName>
    </submittedName>
</protein>
<dbReference type="AlphaFoldDB" id="A0A645JLE4"/>
<dbReference type="InterPro" id="IPR058240">
    <property type="entry name" value="rSAM_sf"/>
</dbReference>
<organism evidence="1">
    <name type="scientific">bioreactor metagenome</name>
    <dbReference type="NCBI Taxonomy" id="1076179"/>
    <lineage>
        <taxon>unclassified sequences</taxon>
        <taxon>metagenomes</taxon>
        <taxon>ecological metagenomes</taxon>
    </lineage>
</organism>
<dbReference type="PANTHER" id="PTHR42731:SF1">
    <property type="entry name" value="RADICAL SAM DOMAIN PROTEIN"/>
    <property type="match status" value="1"/>
</dbReference>
<accession>A0A645JLE4</accession>